<dbReference type="AlphaFoldDB" id="S0FWF4"/>
<keyword evidence="5 11" id="KW-0808">Transferase</keyword>
<comment type="catalytic activity">
    <reaction evidence="10 11">
        <text>shikimate + ATP = 3-phosphoshikimate + ADP + H(+)</text>
        <dbReference type="Rhea" id="RHEA:13121"/>
        <dbReference type="ChEBI" id="CHEBI:15378"/>
        <dbReference type="ChEBI" id="CHEBI:30616"/>
        <dbReference type="ChEBI" id="CHEBI:36208"/>
        <dbReference type="ChEBI" id="CHEBI:145989"/>
        <dbReference type="ChEBI" id="CHEBI:456216"/>
        <dbReference type="EC" id="2.7.1.71"/>
    </reaction>
</comment>
<dbReference type="GO" id="GO:0009073">
    <property type="term" value="P:aromatic amino acid family biosynthetic process"/>
    <property type="evidence" value="ECO:0007669"/>
    <property type="project" value="UniProtKB-KW"/>
</dbReference>
<evidence type="ECO:0000256" key="5">
    <source>
        <dbReference type="ARBA" id="ARBA00022679"/>
    </source>
</evidence>
<keyword evidence="13" id="KW-1185">Reference proteome</keyword>
<reference evidence="12 13" key="1">
    <citation type="journal article" date="2013" name="Genome Announc.">
        <title>Draft Genome Sequence of Desulfotignum phosphitoxidans DSM 13687 Strain FiPS-3.</title>
        <authorList>
            <person name="Poehlein A."/>
            <person name="Daniel R."/>
            <person name="Simeonova D.D."/>
        </authorList>
    </citation>
    <scope>NUCLEOTIDE SEQUENCE [LARGE SCALE GENOMIC DNA]</scope>
    <source>
        <strain evidence="12 13">DSM 13687</strain>
    </source>
</reference>
<comment type="subcellular location">
    <subcellularLocation>
        <location evidence="11">Cytoplasm</location>
    </subcellularLocation>
</comment>
<keyword evidence="11" id="KW-0963">Cytoplasm</keyword>
<dbReference type="GO" id="GO:0005524">
    <property type="term" value="F:ATP binding"/>
    <property type="evidence" value="ECO:0007669"/>
    <property type="project" value="UniProtKB-UniRule"/>
</dbReference>
<dbReference type="InterPro" id="IPR027417">
    <property type="entry name" value="P-loop_NTPase"/>
</dbReference>
<evidence type="ECO:0000313" key="12">
    <source>
        <dbReference type="EMBL" id="EMS79398.1"/>
    </source>
</evidence>
<gene>
    <name evidence="11 12" type="primary">aroK</name>
    <name evidence="12" type="ORF">Dpo_5c03250</name>
</gene>
<comment type="subunit">
    <text evidence="11">Monomer.</text>
</comment>
<dbReference type="OrthoDB" id="9800332at2"/>
<dbReference type="Pfam" id="PF01202">
    <property type="entry name" value="SKI"/>
    <property type="match status" value="1"/>
</dbReference>
<evidence type="ECO:0000256" key="11">
    <source>
        <dbReference type="HAMAP-Rule" id="MF_00109"/>
    </source>
</evidence>
<dbReference type="InterPro" id="IPR000623">
    <property type="entry name" value="Shikimate_kinase/TSH1"/>
</dbReference>
<feature type="binding site" evidence="11">
    <location>
        <position position="142"/>
    </location>
    <ligand>
        <name>substrate</name>
    </ligand>
</feature>
<dbReference type="Gene3D" id="3.40.50.300">
    <property type="entry name" value="P-loop containing nucleotide triphosphate hydrolases"/>
    <property type="match status" value="1"/>
</dbReference>
<accession>S0FWF4</accession>
<dbReference type="PRINTS" id="PR01100">
    <property type="entry name" value="SHIKIMTKNASE"/>
</dbReference>
<organism evidence="12 13">
    <name type="scientific">Desulfotignum phosphitoxidans DSM 13687</name>
    <dbReference type="NCBI Taxonomy" id="1286635"/>
    <lineage>
        <taxon>Bacteria</taxon>
        <taxon>Pseudomonadati</taxon>
        <taxon>Thermodesulfobacteriota</taxon>
        <taxon>Desulfobacteria</taxon>
        <taxon>Desulfobacterales</taxon>
        <taxon>Desulfobacteraceae</taxon>
        <taxon>Desulfotignum</taxon>
    </lineage>
</organism>
<dbReference type="HAMAP" id="MF_00109">
    <property type="entry name" value="Shikimate_kinase"/>
    <property type="match status" value="1"/>
</dbReference>
<evidence type="ECO:0000256" key="4">
    <source>
        <dbReference type="ARBA" id="ARBA00022605"/>
    </source>
</evidence>
<keyword evidence="4 11" id="KW-0028">Amino-acid biosynthesis</keyword>
<feature type="binding site" evidence="11">
    <location>
        <position position="17"/>
    </location>
    <ligand>
        <name>Mg(2+)</name>
        <dbReference type="ChEBI" id="CHEBI:18420"/>
    </ligand>
</feature>
<feature type="binding site" evidence="11">
    <location>
        <position position="35"/>
    </location>
    <ligand>
        <name>substrate</name>
    </ligand>
</feature>
<dbReference type="UniPathway" id="UPA00053">
    <property type="reaction ID" value="UER00088"/>
</dbReference>
<comment type="caution">
    <text evidence="11">Lacks conserved residue(s) required for the propagation of feature annotation.</text>
</comment>
<comment type="caution">
    <text evidence="12">The sequence shown here is derived from an EMBL/GenBank/DDBJ whole genome shotgun (WGS) entry which is preliminary data.</text>
</comment>
<comment type="similarity">
    <text evidence="2 11">Belongs to the shikimate kinase family.</text>
</comment>
<dbReference type="EC" id="2.7.1.71" evidence="3 11"/>
<name>S0FWF4_9BACT</name>
<keyword evidence="9 11" id="KW-0057">Aromatic amino acid biosynthesis</keyword>
<evidence type="ECO:0000256" key="7">
    <source>
        <dbReference type="ARBA" id="ARBA00022777"/>
    </source>
</evidence>
<evidence type="ECO:0000256" key="1">
    <source>
        <dbReference type="ARBA" id="ARBA00004842"/>
    </source>
</evidence>
<dbReference type="PROSITE" id="PS01128">
    <property type="entry name" value="SHIKIMATE_KINASE"/>
    <property type="match status" value="1"/>
</dbReference>
<dbReference type="InterPro" id="IPR023000">
    <property type="entry name" value="Shikimate_kinase_CS"/>
</dbReference>
<keyword evidence="7 11" id="KW-0418">Kinase</keyword>
<dbReference type="GO" id="GO:0004765">
    <property type="term" value="F:shikimate kinase activity"/>
    <property type="evidence" value="ECO:0007669"/>
    <property type="project" value="UniProtKB-UniRule"/>
</dbReference>
<feature type="binding site" evidence="11">
    <location>
        <position position="59"/>
    </location>
    <ligand>
        <name>substrate</name>
    </ligand>
</feature>
<dbReference type="PANTHER" id="PTHR21087">
    <property type="entry name" value="SHIKIMATE KINASE"/>
    <property type="match status" value="1"/>
</dbReference>
<dbReference type="GO" id="GO:0008652">
    <property type="term" value="P:amino acid biosynthetic process"/>
    <property type="evidence" value="ECO:0007669"/>
    <property type="project" value="UniProtKB-KW"/>
</dbReference>
<keyword evidence="11" id="KW-0479">Metal-binding</keyword>
<dbReference type="NCBIfam" id="NF002988">
    <property type="entry name" value="PRK03731.1"/>
    <property type="match status" value="1"/>
</dbReference>
<evidence type="ECO:0000256" key="6">
    <source>
        <dbReference type="ARBA" id="ARBA00022741"/>
    </source>
</evidence>
<comment type="pathway">
    <text evidence="1 11">Metabolic intermediate biosynthesis; chorismate biosynthesis; chorismate from D-erythrose 4-phosphate and phosphoenolpyruvate: step 5/7.</text>
</comment>
<dbReference type="SUPFAM" id="SSF52540">
    <property type="entry name" value="P-loop containing nucleoside triphosphate hydrolases"/>
    <property type="match status" value="1"/>
</dbReference>
<dbReference type="GO" id="GO:0005829">
    <property type="term" value="C:cytosol"/>
    <property type="evidence" value="ECO:0007669"/>
    <property type="project" value="TreeGrafter"/>
</dbReference>
<dbReference type="GO" id="GO:0000287">
    <property type="term" value="F:magnesium ion binding"/>
    <property type="evidence" value="ECO:0007669"/>
    <property type="project" value="UniProtKB-UniRule"/>
</dbReference>
<protein>
    <recommendedName>
        <fullName evidence="3 11">Shikimate kinase</fullName>
        <shortName evidence="11">SK</shortName>
        <ecNumber evidence="3 11">2.7.1.71</ecNumber>
    </recommendedName>
</protein>
<comment type="cofactor">
    <cofactor evidence="11">
        <name>Mg(2+)</name>
        <dbReference type="ChEBI" id="CHEBI:18420"/>
    </cofactor>
    <text evidence="11">Binds 1 Mg(2+) ion per subunit.</text>
</comment>
<dbReference type="GO" id="GO:0009423">
    <property type="term" value="P:chorismate biosynthetic process"/>
    <property type="evidence" value="ECO:0007669"/>
    <property type="project" value="UniProtKB-UniRule"/>
</dbReference>
<feature type="binding site" evidence="11">
    <location>
        <position position="123"/>
    </location>
    <ligand>
        <name>ATP</name>
        <dbReference type="ChEBI" id="CHEBI:30616"/>
    </ligand>
</feature>
<proteinExistence type="inferred from homology"/>
<evidence type="ECO:0000256" key="8">
    <source>
        <dbReference type="ARBA" id="ARBA00022840"/>
    </source>
</evidence>
<dbReference type="InterPro" id="IPR031322">
    <property type="entry name" value="Shikimate/glucono_kinase"/>
</dbReference>
<feature type="binding site" evidence="11">
    <location>
        <begin position="13"/>
        <end position="18"/>
    </location>
    <ligand>
        <name>ATP</name>
        <dbReference type="ChEBI" id="CHEBI:30616"/>
    </ligand>
</feature>
<dbReference type="EMBL" id="APJX01000005">
    <property type="protein sequence ID" value="EMS79398.1"/>
    <property type="molecule type" value="Genomic_DNA"/>
</dbReference>
<keyword evidence="11" id="KW-0460">Magnesium</keyword>
<evidence type="ECO:0000256" key="3">
    <source>
        <dbReference type="ARBA" id="ARBA00012154"/>
    </source>
</evidence>
<comment type="function">
    <text evidence="11">Catalyzes the specific phosphorylation of the 3-hydroxyl group of shikimic acid using ATP as a cosubstrate.</text>
</comment>
<evidence type="ECO:0000313" key="13">
    <source>
        <dbReference type="Proteomes" id="UP000014216"/>
    </source>
</evidence>
<feature type="binding site" evidence="11">
    <location>
        <position position="81"/>
    </location>
    <ligand>
        <name>substrate</name>
    </ligand>
</feature>
<evidence type="ECO:0000256" key="9">
    <source>
        <dbReference type="ARBA" id="ARBA00023141"/>
    </source>
</evidence>
<keyword evidence="6 11" id="KW-0547">Nucleotide-binding</keyword>
<evidence type="ECO:0000256" key="2">
    <source>
        <dbReference type="ARBA" id="ARBA00006997"/>
    </source>
</evidence>
<dbReference type="PANTHER" id="PTHR21087:SF16">
    <property type="entry name" value="SHIKIMATE KINASE 1, CHLOROPLASTIC"/>
    <property type="match status" value="1"/>
</dbReference>
<dbReference type="CDD" id="cd00464">
    <property type="entry name" value="SK"/>
    <property type="match status" value="1"/>
</dbReference>
<evidence type="ECO:0000256" key="10">
    <source>
        <dbReference type="ARBA" id="ARBA00048567"/>
    </source>
</evidence>
<dbReference type="Proteomes" id="UP000014216">
    <property type="component" value="Unassembled WGS sequence"/>
</dbReference>
<dbReference type="RefSeq" id="WP_006966531.1">
    <property type="nucleotide sequence ID" value="NZ_APJX01000005.1"/>
</dbReference>
<sequence>MMPCNLILIGYRCGGKTSVGKLLADLLSYDFVDTDICIESNCRSSIDVLVADRGWAYFRQKETQVLEQVLQGNNQVIATGGGMVLAPENRELIKTHGFVIWLAADVTTIVQRLETDPQTQATRPRFTSRSLKDETRDTLAQRIPFYKKLADMTVDTTVHPPQHIAEIIKRRLDHVRI</sequence>
<keyword evidence="8 11" id="KW-0067">ATP-binding</keyword>